<sequence>MQTLERVELYDLVWQVPMIELGKKYGVSRDAIRWACLQLNVPLPPQGYWGALAAGKVMERPALPPLQANKVTTLSVAALIEKDAPRSRRRGQSMRRHSLVERLFGAKQPKPEDQVVVLPHGYKWHRSVRSIKEDLDARAADAMVAKNRFEWLEAHPGKQYPYRDETRTSWKYFSSKGEVLAPGHGLYAVRLTLRTYERGLVILNDVMLKAVDAGFTVRKGGIKSIELYRDGAYVNLRLVERLLSRTVDRINTYTKKVEQDRVLVPSGNLEFLIEQQGHGKSTFRDGDRGKLEQLIPAIIEAIELRHTRSKEQVAEWARDEQRRKEDELLRQQEEKRRIAELKRAEEEKQRRDALVREAQSWQQAEVLRFYLAELDRRLSAGGEPTKDYQAWRQWAEEVAHDLDVAALRIKMPRP</sequence>
<evidence type="ECO:0000313" key="3">
    <source>
        <dbReference type="Proteomes" id="UP000005463"/>
    </source>
</evidence>
<accession>B1FDX1</accession>
<protein>
    <submittedName>
        <fullName evidence="2">Uncharacterized protein</fullName>
    </submittedName>
</protein>
<dbReference type="Proteomes" id="UP000005463">
    <property type="component" value="Unassembled WGS sequence"/>
</dbReference>
<proteinExistence type="predicted"/>
<evidence type="ECO:0000313" key="2">
    <source>
        <dbReference type="EMBL" id="EDT04261.1"/>
    </source>
</evidence>
<keyword evidence="1" id="KW-0175">Coiled coil</keyword>
<comment type="caution">
    <text evidence="2">The sequence shown here is derived from an EMBL/GenBank/DDBJ whole genome shotgun (WGS) entry which is preliminary data.</text>
</comment>
<dbReference type="RefSeq" id="WP_006751424.1">
    <property type="nucleotide sequence ID" value="NZ_ABLC01000042.1"/>
</dbReference>
<feature type="coiled-coil region" evidence="1">
    <location>
        <begin position="314"/>
        <end position="364"/>
    </location>
</feature>
<dbReference type="AlphaFoldDB" id="B1FDX1"/>
<name>B1FDX1_9BURK</name>
<gene>
    <name evidence="2" type="ORF">BamIOP4010DRAFT_2230</name>
</gene>
<dbReference type="EMBL" id="ABLC01000042">
    <property type="protein sequence ID" value="EDT04261.1"/>
    <property type="molecule type" value="Genomic_DNA"/>
</dbReference>
<reference evidence="2 3" key="1">
    <citation type="submission" date="2008-03" db="EMBL/GenBank/DDBJ databases">
        <title>Sequencing of the draft genome and assembly of Burkholderia ambifaria IOP40-10.</title>
        <authorList>
            <consortium name="US DOE Joint Genome Institute (JGI-PGF)"/>
            <person name="Copeland A."/>
            <person name="Lucas S."/>
            <person name="Lapidus A."/>
            <person name="Glavina del Rio T."/>
            <person name="Dalin E."/>
            <person name="Tice H."/>
            <person name="Bruce D."/>
            <person name="Goodwin L."/>
            <person name="Pitluck S."/>
            <person name="Larimer F."/>
            <person name="Land M.L."/>
            <person name="Hauser L."/>
            <person name="Tiedje J."/>
            <person name="Richardson P."/>
        </authorList>
    </citation>
    <scope>NUCLEOTIDE SEQUENCE [LARGE SCALE GENOMIC DNA]</scope>
    <source>
        <strain evidence="2 3">IOP40-10</strain>
    </source>
</reference>
<dbReference type="PATRIC" id="fig|396596.7.peg.5575"/>
<organism evidence="2 3">
    <name type="scientific">Burkholderia ambifaria IOP40-10</name>
    <dbReference type="NCBI Taxonomy" id="396596"/>
    <lineage>
        <taxon>Bacteria</taxon>
        <taxon>Pseudomonadati</taxon>
        <taxon>Pseudomonadota</taxon>
        <taxon>Betaproteobacteria</taxon>
        <taxon>Burkholderiales</taxon>
        <taxon>Burkholderiaceae</taxon>
        <taxon>Burkholderia</taxon>
        <taxon>Burkholderia cepacia complex</taxon>
    </lineage>
</organism>
<evidence type="ECO:0000256" key="1">
    <source>
        <dbReference type="SAM" id="Coils"/>
    </source>
</evidence>